<dbReference type="Gene3D" id="3.40.50.300">
    <property type="entry name" value="P-loop containing nucleotide triphosphate hydrolases"/>
    <property type="match status" value="3"/>
</dbReference>
<keyword evidence="1" id="KW-0547">Nucleotide-binding</keyword>
<feature type="domain" description="GED" evidence="4">
    <location>
        <begin position="1719"/>
        <end position="1805"/>
    </location>
</feature>
<dbReference type="GO" id="GO:0005525">
    <property type="term" value="F:GTP binding"/>
    <property type="evidence" value="ECO:0007669"/>
    <property type="project" value="InterPro"/>
</dbReference>
<dbReference type="InterPro" id="IPR001401">
    <property type="entry name" value="Dynamin_GTPase"/>
</dbReference>
<feature type="domain" description="GED" evidence="4">
    <location>
        <begin position="1017"/>
        <end position="1103"/>
    </location>
</feature>
<dbReference type="EMBL" id="JARQWQ010000275">
    <property type="protein sequence ID" value="KAK2546806.1"/>
    <property type="molecule type" value="Genomic_DNA"/>
</dbReference>
<keyword evidence="7" id="KW-1185">Reference proteome</keyword>
<dbReference type="Pfam" id="PF00350">
    <property type="entry name" value="Dynamin_N"/>
    <property type="match status" value="3"/>
</dbReference>
<dbReference type="SUPFAM" id="SSF52540">
    <property type="entry name" value="P-loop containing nucleoside triphosphate hydrolases"/>
    <property type="match status" value="3"/>
</dbReference>
<evidence type="ECO:0000313" key="7">
    <source>
        <dbReference type="Proteomes" id="UP001249851"/>
    </source>
</evidence>
<dbReference type="PRINTS" id="PR00195">
    <property type="entry name" value="DYNAMIN"/>
</dbReference>
<dbReference type="SMART" id="SM00302">
    <property type="entry name" value="GED"/>
    <property type="match status" value="2"/>
</dbReference>
<dbReference type="InterPro" id="IPR045063">
    <property type="entry name" value="Dynamin_N"/>
</dbReference>
<feature type="domain" description="Dynamin-type G" evidence="5">
    <location>
        <begin position="1149"/>
        <end position="1431"/>
    </location>
</feature>
<evidence type="ECO:0000313" key="6">
    <source>
        <dbReference type="EMBL" id="KAK2546806.1"/>
    </source>
</evidence>
<sequence length="1819" mass="206701">MQSKTPNFKMSGATESPVSKYGRSSEFGAVLDFIQTMISNDTLSQAFKIPHLVMVGKQNMEKTTLINRLIGRYLLPMRRNETANTLQARTTYPIILNLRNGPKTKVEVRCESIPDIGGTVEDPKDDLVEQFLNKVSDRFPKEPGTPISKTPVNVTLHGPSLTTLTLVDLLGAHFANDDQRMNHVTQQLVLEYIKKNTKSIIVIVSEVGDPTGDSAINLVMTQAQDFRTRTISVLTKPDKLRMEDDMGKRVALNQSSFTLEDGRFIVLRGKDGTDSSEKDWDAEMTQIKEKEWFARHPHYKDIQHLCGVERLMESMISLLANKMIDEIPRLVREMKERKIKVEKELPSLAMSEVPESNEKKGAMVMKIKHNLISKLKELLFQNTSDSKGGEQVRDLFKAFHDSVFKVSSRVASRIPNFKMSVPTESPVSKYGHSSEFGAVLDFIQTMISNDTLRQAFNIPHLVMVGRQNMAKTTLINRLIGRYLLPMRRNETANTLQARTTYPIILNLRHDPKTKVEVRCEGVPRVEGPNPTDVEVEQFLDNVSNHLPKEEGTPISKTPVNVTLQGPSLTTLTLVDLPGVHFANDDQRMNDVTQQLVLDYIKRNTKSIIVLVSEVGDPTGDSTINLVMTQAEDFKTRTICVLTKPDKLRMEDDMGKKIALNQSSFTLKDGRFIVLRGKDGTDSTEKDWDAEMTQIKEKEWFAGHPHYKDIQHLCGIERVMESMISLLANKMISEIPGLVREMKERKIKVEKELKTLALSEVPESNEKKGAMVMKIKHNLISKLKELLFQNTSDSKGGEQVRDLFKAFHDSVLKINPLHLRSDTEIRDKLKKIEGVAAPLGDSSENSPLVQKLLYEKYQVTVYLEGKASKSTTPIEAPVDQLLPISETLVNNVEETLRGIVQDAINERLSTFPTLKQAVEAKAVNKIFETKRDQTIEFIKQFLAMQRMSTDVVLAPVPPPDDLRMWETTYGINREDHASLTSKTMSHMKYLSKKLYPADVTRDIKSTGDSGNYKEIEDMKKIKMNVVRCFNVIKMNVCDTVPRCILHFFVTELVDGLSSALEKENLVEFLQEKQEILEKRRLFQKQLEALKDALPKTDENGVDEVPLIRTPNFKMSGATESPVSKYGRSSGFGAVLDFIQTMISNDTLRQAFNIPHLVMVGRQNMAKTTLINRLIGRYLLPMRRNETANTLQARTTYPIILNLRNGPKTKVEVRCESIPDIAKEEEDPSDDLVEKFLQEVSDRLPKEEGTPISKTPVNVTLQGPRLTTLTLVDLPGVHFANDDQRMNDVTQQLVLEYIKKNTKRIIVIVSEVGDPTGDSAINLVMTQAEDFKTRTICVLTKPDKLRMEDDMGKKIALNQSSFTLEDGRFIVLRGKDGTDPTEKDWDAQMTQTKEEEWFAEHTHYKSIQHLCGIERLMESMISLLAKKMIDEIPGLVNEMKERKIEVEKELASLAMSEVPESNEKKGALVMKLKCNLIFELNKLLFNNTSDSKGGEEVRKLFKTFHDSVFKVNPLYLRSDNEIREKQEKIEGVAAPLGDSSENSQLLQKLLYEKYQAMTTIYVEGKGSRSLITVEAPVDQLLPISVALVNNVEETLREIVQDAINKGLSKFPTLMQVVKAKVVNKIFNTKRAQTIEFIKQFLEMQKISTDVVLAPVPLPDDLRIWETTYVTVRNREEVRHPSMTSKTMSHMKHLSLKMYPNDITRDIESPGPSSNDKEIEDMKRIRTNVVRCFNVIKMNVCDTVPRCIRHFFITELVDGLSSALEKEDLVEFLQEKQEIREKRRLYRDQQQALEHALPKTDEVLEKLLRMGQGPSKGEKHQF</sequence>
<dbReference type="GO" id="GO:0003924">
    <property type="term" value="F:GTPase activity"/>
    <property type="evidence" value="ECO:0007669"/>
    <property type="project" value="InterPro"/>
</dbReference>
<keyword evidence="2" id="KW-0342">GTP-binding</keyword>
<dbReference type="GO" id="GO:0016020">
    <property type="term" value="C:membrane"/>
    <property type="evidence" value="ECO:0007669"/>
    <property type="project" value="TreeGrafter"/>
</dbReference>
<dbReference type="InterPro" id="IPR022812">
    <property type="entry name" value="Dynamin"/>
</dbReference>
<dbReference type="GO" id="GO:0005737">
    <property type="term" value="C:cytoplasm"/>
    <property type="evidence" value="ECO:0007669"/>
    <property type="project" value="TreeGrafter"/>
</dbReference>
<reference evidence="6" key="1">
    <citation type="journal article" date="2023" name="G3 (Bethesda)">
        <title>Whole genome assembly and annotation of the endangered Caribbean coral Acropora cervicornis.</title>
        <authorList>
            <person name="Selwyn J.D."/>
            <person name="Vollmer S.V."/>
        </authorList>
    </citation>
    <scope>NUCLEOTIDE SEQUENCE</scope>
    <source>
        <strain evidence="6">K2</strain>
    </source>
</reference>
<dbReference type="PROSITE" id="PS51388">
    <property type="entry name" value="GED"/>
    <property type="match status" value="2"/>
</dbReference>
<proteinExistence type="predicted"/>
<dbReference type="InterPro" id="IPR003130">
    <property type="entry name" value="GED"/>
</dbReference>
<dbReference type="GO" id="GO:0005874">
    <property type="term" value="C:microtubule"/>
    <property type="evidence" value="ECO:0007669"/>
    <property type="project" value="TreeGrafter"/>
</dbReference>
<name>A0AAD9PPT9_ACRCE</name>
<accession>A0AAD9PPT9</accession>
<protein>
    <submittedName>
        <fullName evidence="6">Dynamin-A</fullName>
    </submittedName>
</protein>
<dbReference type="GO" id="GO:0008017">
    <property type="term" value="F:microtubule binding"/>
    <property type="evidence" value="ECO:0007669"/>
    <property type="project" value="TreeGrafter"/>
</dbReference>
<reference evidence="6" key="2">
    <citation type="journal article" date="2023" name="Science">
        <title>Genomic signatures of disease resistance in endangered staghorn corals.</title>
        <authorList>
            <person name="Vollmer S.V."/>
            <person name="Selwyn J.D."/>
            <person name="Despard B.A."/>
            <person name="Roesel C.L."/>
        </authorList>
    </citation>
    <scope>NUCLEOTIDE SEQUENCE</scope>
    <source>
        <strain evidence="6">K2</strain>
    </source>
</reference>
<evidence type="ECO:0000256" key="1">
    <source>
        <dbReference type="ARBA" id="ARBA00022741"/>
    </source>
</evidence>
<evidence type="ECO:0000259" key="5">
    <source>
        <dbReference type="PROSITE" id="PS51718"/>
    </source>
</evidence>
<evidence type="ECO:0000259" key="4">
    <source>
        <dbReference type="PROSITE" id="PS51388"/>
    </source>
</evidence>
<evidence type="ECO:0000256" key="2">
    <source>
        <dbReference type="ARBA" id="ARBA00023134"/>
    </source>
</evidence>
<dbReference type="Pfam" id="PF01031">
    <property type="entry name" value="Dynamin_M"/>
    <property type="match status" value="3"/>
</dbReference>
<dbReference type="PROSITE" id="PS51718">
    <property type="entry name" value="G_DYNAMIN_2"/>
    <property type="match status" value="1"/>
</dbReference>
<gene>
    <name evidence="6" type="ORF">P5673_033543</name>
</gene>
<dbReference type="PANTHER" id="PTHR11566:SF21">
    <property type="entry name" value="DYNAMIN RELATED PROTEIN 1, ISOFORM A"/>
    <property type="match status" value="1"/>
</dbReference>
<organism evidence="6 7">
    <name type="scientific">Acropora cervicornis</name>
    <name type="common">Staghorn coral</name>
    <dbReference type="NCBI Taxonomy" id="6130"/>
    <lineage>
        <taxon>Eukaryota</taxon>
        <taxon>Metazoa</taxon>
        <taxon>Cnidaria</taxon>
        <taxon>Anthozoa</taxon>
        <taxon>Hexacorallia</taxon>
        <taxon>Scleractinia</taxon>
        <taxon>Astrocoeniina</taxon>
        <taxon>Acroporidae</taxon>
        <taxon>Acropora</taxon>
    </lineage>
</organism>
<dbReference type="SMART" id="SM00053">
    <property type="entry name" value="DYNc"/>
    <property type="match status" value="1"/>
</dbReference>
<dbReference type="PANTHER" id="PTHR11566">
    <property type="entry name" value="DYNAMIN"/>
    <property type="match status" value="1"/>
</dbReference>
<dbReference type="InterPro" id="IPR027417">
    <property type="entry name" value="P-loop_NTPase"/>
</dbReference>
<keyword evidence="3" id="KW-0175">Coiled coil</keyword>
<comment type="caution">
    <text evidence="6">The sequence shown here is derived from an EMBL/GenBank/DDBJ whole genome shotgun (WGS) entry which is preliminary data.</text>
</comment>
<dbReference type="InterPro" id="IPR000375">
    <property type="entry name" value="Dynamin_stalk"/>
</dbReference>
<evidence type="ECO:0000256" key="3">
    <source>
        <dbReference type="SAM" id="Coils"/>
    </source>
</evidence>
<feature type="coiled-coil region" evidence="3">
    <location>
        <begin position="1766"/>
        <end position="1793"/>
    </location>
</feature>
<dbReference type="Pfam" id="PF02212">
    <property type="entry name" value="GED"/>
    <property type="match status" value="2"/>
</dbReference>
<dbReference type="Gene3D" id="1.20.120.1240">
    <property type="entry name" value="Dynamin, middle domain"/>
    <property type="match status" value="2"/>
</dbReference>
<dbReference type="InterPro" id="IPR030381">
    <property type="entry name" value="G_DYNAMIN_dom"/>
</dbReference>
<feature type="coiled-coil region" evidence="3">
    <location>
        <begin position="1058"/>
        <end position="1091"/>
    </location>
</feature>
<dbReference type="Proteomes" id="UP001249851">
    <property type="component" value="Unassembled WGS sequence"/>
</dbReference>
<dbReference type="InterPro" id="IPR020850">
    <property type="entry name" value="GED_dom"/>
</dbReference>